<evidence type="ECO:0000259" key="2">
    <source>
        <dbReference type="PROSITE" id="PS51352"/>
    </source>
</evidence>
<dbReference type="STRING" id="926566.Terro_3172"/>
<evidence type="ECO:0000313" key="3">
    <source>
        <dbReference type="EMBL" id="AFL89394.1"/>
    </source>
</evidence>
<sequence>MPTRRILAANAALTERGNPALATASSDRRPLLSDKRCSLQWTRLSLCSRTQCYISRSMEETMSKLLNKRALLGALPTVLLAASLMLNLAQYWNSTSKASSSRVTTQVLPAVGQELASLHVITSDGRAISLPLRTSGKQTVLYVLSPTCKWCKLNQKTINSLSQQSNGRFQVIGLMAQKADSESKKVLSSYAFPVYTVDATVPYQGVPLDVTPRTFVVSPSGHVAKRWEGAYSDVTLQAIAAFLHVELPQPHD</sequence>
<evidence type="ECO:0000313" key="4">
    <source>
        <dbReference type="Proteomes" id="UP000006056"/>
    </source>
</evidence>
<gene>
    <name evidence="3" type="ordered locus">Terro_3172</name>
</gene>
<feature type="transmembrane region" description="Helical" evidence="1">
    <location>
        <begin position="70"/>
        <end position="92"/>
    </location>
</feature>
<organism evidence="3 4">
    <name type="scientific">Terriglobus roseus (strain DSM 18391 / NRRL B-41598 / KBS 63)</name>
    <dbReference type="NCBI Taxonomy" id="926566"/>
    <lineage>
        <taxon>Bacteria</taxon>
        <taxon>Pseudomonadati</taxon>
        <taxon>Acidobacteriota</taxon>
        <taxon>Terriglobia</taxon>
        <taxon>Terriglobales</taxon>
        <taxon>Acidobacteriaceae</taxon>
        <taxon>Terriglobus</taxon>
    </lineage>
</organism>
<keyword evidence="4" id="KW-1185">Reference proteome</keyword>
<keyword evidence="1" id="KW-0472">Membrane</keyword>
<dbReference type="Proteomes" id="UP000006056">
    <property type="component" value="Chromosome"/>
</dbReference>
<protein>
    <recommendedName>
        <fullName evidence="2">Thioredoxin domain-containing protein</fullName>
    </recommendedName>
</protein>
<name>I3ZJH6_TERRK</name>
<feature type="domain" description="Thioredoxin" evidence="2">
    <location>
        <begin position="109"/>
        <end position="244"/>
    </location>
</feature>
<dbReference type="PROSITE" id="PS51352">
    <property type="entry name" value="THIOREDOXIN_2"/>
    <property type="match status" value="1"/>
</dbReference>
<dbReference type="InterPro" id="IPR036249">
    <property type="entry name" value="Thioredoxin-like_sf"/>
</dbReference>
<keyword evidence="1" id="KW-0812">Transmembrane</keyword>
<reference evidence="3 4" key="1">
    <citation type="submission" date="2012-06" db="EMBL/GenBank/DDBJ databases">
        <title>Complete genome of Terriglobus roseus DSM 18391.</title>
        <authorList>
            <consortium name="US DOE Joint Genome Institute (JGI-PGF)"/>
            <person name="Lucas S."/>
            <person name="Copeland A."/>
            <person name="Lapidus A."/>
            <person name="Glavina del Rio T."/>
            <person name="Dalin E."/>
            <person name="Tice H."/>
            <person name="Bruce D."/>
            <person name="Goodwin L."/>
            <person name="Pitluck S."/>
            <person name="Peters L."/>
            <person name="Mikhailova N."/>
            <person name="Munk A.C.C."/>
            <person name="Kyrpides N."/>
            <person name="Mavromatis K."/>
            <person name="Ivanova N."/>
            <person name="Brettin T."/>
            <person name="Detter J.C."/>
            <person name="Han C."/>
            <person name="Larimer F."/>
            <person name="Land M."/>
            <person name="Hauser L."/>
            <person name="Markowitz V."/>
            <person name="Cheng J.-F."/>
            <person name="Hugenholtz P."/>
            <person name="Woyke T."/>
            <person name="Wu D."/>
            <person name="Brambilla E."/>
            <person name="Klenk H.-P."/>
            <person name="Eisen J.A."/>
        </authorList>
    </citation>
    <scope>NUCLEOTIDE SEQUENCE [LARGE SCALE GENOMIC DNA]</scope>
    <source>
        <strain evidence="4">DSM 18391 / NRRL B-41598 / KBS 63</strain>
    </source>
</reference>
<evidence type="ECO:0000256" key="1">
    <source>
        <dbReference type="SAM" id="Phobius"/>
    </source>
</evidence>
<keyword evidence="1" id="KW-1133">Transmembrane helix</keyword>
<dbReference type="AlphaFoldDB" id="I3ZJH6"/>
<dbReference type="InterPro" id="IPR013766">
    <property type="entry name" value="Thioredoxin_domain"/>
</dbReference>
<accession>I3ZJH6</accession>
<proteinExistence type="predicted"/>
<dbReference type="KEGG" id="trs:Terro_3172"/>
<dbReference type="HOGENOM" id="CLU_1102362_0_0_0"/>
<dbReference type="SUPFAM" id="SSF52833">
    <property type="entry name" value="Thioredoxin-like"/>
    <property type="match status" value="1"/>
</dbReference>
<dbReference type="Gene3D" id="3.40.30.10">
    <property type="entry name" value="Glutaredoxin"/>
    <property type="match status" value="1"/>
</dbReference>
<dbReference type="eggNOG" id="COG0526">
    <property type="taxonomic scope" value="Bacteria"/>
</dbReference>
<dbReference type="EMBL" id="CP003379">
    <property type="protein sequence ID" value="AFL89394.1"/>
    <property type="molecule type" value="Genomic_DNA"/>
</dbReference>